<feature type="chain" id="PRO_5040349527" description="ATP synthase F0 subunit 8" evidence="1">
    <location>
        <begin position="21"/>
        <end position="60"/>
    </location>
</feature>
<accession>A0A9P4S8A2</accession>
<comment type="caution">
    <text evidence="2">The sequence shown here is derived from an EMBL/GenBank/DDBJ whole genome shotgun (WGS) entry which is preliminary data.</text>
</comment>
<sequence length="60" mass="7012">MLAFWQVCWLLLFLAMMLLGLILRSSDEHEVHDVSQQHKAQLQDLPIKSFHLNDQLSPLL</sequence>
<protein>
    <recommendedName>
        <fullName evidence="4">ATP synthase F0 subunit 8</fullName>
    </recommendedName>
</protein>
<reference evidence="2" key="1">
    <citation type="journal article" date="2020" name="Stud. Mycol.">
        <title>101 Dothideomycetes genomes: a test case for predicting lifestyles and emergence of pathogens.</title>
        <authorList>
            <person name="Haridas S."/>
            <person name="Albert R."/>
            <person name="Binder M."/>
            <person name="Bloem J."/>
            <person name="Labutti K."/>
            <person name="Salamov A."/>
            <person name="Andreopoulos B."/>
            <person name="Baker S."/>
            <person name="Barry K."/>
            <person name="Bills G."/>
            <person name="Bluhm B."/>
            <person name="Cannon C."/>
            <person name="Castanera R."/>
            <person name="Culley D."/>
            <person name="Daum C."/>
            <person name="Ezra D."/>
            <person name="Gonzalez J."/>
            <person name="Henrissat B."/>
            <person name="Kuo A."/>
            <person name="Liang C."/>
            <person name="Lipzen A."/>
            <person name="Lutzoni F."/>
            <person name="Magnuson J."/>
            <person name="Mondo S."/>
            <person name="Nolan M."/>
            <person name="Ohm R."/>
            <person name="Pangilinan J."/>
            <person name="Park H.-J."/>
            <person name="Ramirez L."/>
            <person name="Alfaro M."/>
            <person name="Sun H."/>
            <person name="Tritt A."/>
            <person name="Yoshinaga Y."/>
            <person name="Zwiers L.-H."/>
            <person name="Turgeon B."/>
            <person name="Goodwin S."/>
            <person name="Spatafora J."/>
            <person name="Crous P."/>
            <person name="Grigoriev I."/>
        </authorList>
    </citation>
    <scope>NUCLEOTIDE SEQUENCE</scope>
    <source>
        <strain evidence="2">CBS 101060</strain>
    </source>
</reference>
<dbReference type="AlphaFoldDB" id="A0A9P4S8A2"/>
<evidence type="ECO:0008006" key="4">
    <source>
        <dbReference type="Google" id="ProtNLM"/>
    </source>
</evidence>
<evidence type="ECO:0000313" key="2">
    <source>
        <dbReference type="EMBL" id="KAF2837895.1"/>
    </source>
</evidence>
<name>A0A9P4S8A2_9PEZI</name>
<feature type="signal peptide" evidence="1">
    <location>
        <begin position="1"/>
        <end position="20"/>
    </location>
</feature>
<evidence type="ECO:0000313" key="3">
    <source>
        <dbReference type="Proteomes" id="UP000799429"/>
    </source>
</evidence>
<keyword evidence="1" id="KW-0732">Signal</keyword>
<keyword evidence="3" id="KW-1185">Reference proteome</keyword>
<dbReference type="EMBL" id="MU006098">
    <property type="protein sequence ID" value="KAF2837895.1"/>
    <property type="molecule type" value="Genomic_DNA"/>
</dbReference>
<evidence type="ECO:0000256" key="1">
    <source>
        <dbReference type="SAM" id="SignalP"/>
    </source>
</evidence>
<proteinExistence type="predicted"/>
<dbReference type="Proteomes" id="UP000799429">
    <property type="component" value="Unassembled WGS sequence"/>
</dbReference>
<organism evidence="2 3">
    <name type="scientific">Patellaria atrata CBS 101060</name>
    <dbReference type="NCBI Taxonomy" id="1346257"/>
    <lineage>
        <taxon>Eukaryota</taxon>
        <taxon>Fungi</taxon>
        <taxon>Dikarya</taxon>
        <taxon>Ascomycota</taxon>
        <taxon>Pezizomycotina</taxon>
        <taxon>Dothideomycetes</taxon>
        <taxon>Dothideomycetes incertae sedis</taxon>
        <taxon>Patellariales</taxon>
        <taxon>Patellariaceae</taxon>
        <taxon>Patellaria</taxon>
    </lineage>
</organism>
<gene>
    <name evidence="2" type="ORF">M501DRAFT_995144</name>
</gene>